<proteinExistence type="predicted"/>
<feature type="region of interest" description="Disordered" evidence="1">
    <location>
        <begin position="1"/>
        <end position="36"/>
    </location>
</feature>
<protein>
    <submittedName>
        <fullName evidence="2">Uncharacterized protein</fullName>
    </submittedName>
</protein>
<name>A0A6J4MG27_9CYAN</name>
<organism evidence="2">
    <name type="scientific">uncultured Leptolyngbya sp</name>
    <dbReference type="NCBI Taxonomy" id="332963"/>
    <lineage>
        <taxon>Bacteria</taxon>
        <taxon>Bacillati</taxon>
        <taxon>Cyanobacteriota</taxon>
        <taxon>Cyanophyceae</taxon>
        <taxon>Leptolyngbyales</taxon>
        <taxon>Leptolyngbyaceae</taxon>
        <taxon>Leptolyngbya group</taxon>
        <taxon>Leptolyngbya</taxon>
        <taxon>environmental samples</taxon>
    </lineage>
</organism>
<gene>
    <name evidence="2" type="ORF">AVDCRST_MAG94-3215</name>
</gene>
<evidence type="ECO:0000256" key="1">
    <source>
        <dbReference type="SAM" id="MobiDB-lite"/>
    </source>
</evidence>
<sequence length="36" mass="3797">MKSWAGGAAKLGTAPRPRQFRAPQAPKIQPGRVIPG</sequence>
<feature type="compositionally biased region" description="Low complexity" evidence="1">
    <location>
        <begin position="14"/>
        <end position="26"/>
    </location>
</feature>
<dbReference type="EMBL" id="CADCTY010001126">
    <property type="protein sequence ID" value="CAA9358447.1"/>
    <property type="molecule type" value="Genomic_DNA"/>
</dbReference>
<reference evidence="2" key="1">
    <citation type="submission" date="2020-02" db="EMBL/GenBank/DDBJ databases">
        <authorList>
            <person name="Meier V. D."/>
        </authorList>
    </citation>
    <scope>NUCLEOTIDE SEQUENCE</scope>
    <source>
        <strain evidence="2">AVDCRST_MAG94</strain>
    </source>
</reference>
<evidence type="ECO:0000313" key="2">
    <source>
        <dbReference type="EMBL" id="CAA9358447.1"/>
    </source>
</evidence>
<dbReference type="AlphaFoldDB" id="A0A6J4MG27"/>
<accession>A0A6J4MG27</accession>